<keyword evidence="20" id="KW-1185">Reference proteome</keyword>
<evidence type="ECO:0000256" key="15">
    <source>
        <dbReference type="SAM" id="Coils"/>
    </source>
</evidence>
<keyword evidence="15" id="KW-0175">Coiled coil</keyword>
<evidence type="ECO:0000256" key="11">
    <source>
        <dbReference type="ARBA" id="ARBA00023204"/>
    </source>
</evidence>
<evidence type="ECO:0000256" key="8">
    <source>
        <dbReference type="ARBA" id="ARBA00023015"/>
    </source>
</evidence>
<dbReference type="InterPro" id="IPR001650">
    <property type="entry name" value="Helicase_C-like"/>
</dbReference>
<evidence type="ECO:0000256" key="16">
    <source>
        <dbReference type="SAM" id="MobiDB-lite"/>
    </source>
</evidence>
<dbReference type="FunFam" id="3.40.50.300:FF:000863">
    <property type="entry name" value="DNA excision repair protein ERCC-6"/>
    <property type="match status" value="1"/>
</dbReference>
<dbReference type="GO" id="GO:0003677">
    <property type="term" value="F:DNA binding"/>
    <property type="evidence" value="ECO:0007669"/>
    <property type="project" value="UniProtKB-KW"/>
</dbReference>
<evidence type="ECO:0000256" key="12">
    <source>
        <dbReference type="ARBA" id="ARBA00023242"/>
    </source>
</evidence>
<dbReference type="Pfam" id="PF00271">
    <property type="entry name" value="Helicase_C"/>
    <property type="match status" value="1"/>
</dbReference>
<feature type="coiled-coil region" evidence="15">
    <location>
        <begin position="385"/>
        <end position="412"/>
    </location>
</feature>
<comment type="similarity">
    <text evidence="2">Belongs to the SNF2/RAD54 helicase family.</text>
</comment>
<dbReference type="InterPro" id="IPR014001">
    <property type="entry name" value="Helicase_ATP-bd"/>
</dbReference>
<dbReference type="InterPro" id="IPR049730">
    <property type="entry name" value="SNF2/RAD54-like_C"/>
</dbReference>
<dbReference type="SMART" id="SM00490">
    <property type="entry name" value="HELICc"/>
    <property type="match status" value="1"/>
</dbReference>
<feature type="region of interest" description="Disordered" evidence="16">
    <location>
        <begin position="1267"/>
        <end position="1295"/>
    </location>
</feature>
<keyword evidence="5" id="KW-0378">Hydrolase</keyword>
<comment type="subunit">
    <text evidence="14">Homodimer. Binds DNA.</text>
</comment>
<dbReference type="InterPro" id="IPR038718">
    <property type="entry name" value="SNF2-like_sf"/>
</dbReference>
<feature type="region of interest" description="Disordered" evidence="16">
    <location>
        <begin position="1189"/>
        <end position="1216"/>
    </location>
</feature>
<evidence type="ECO:0000259" key="17">
    <source>
        <dbReference type="PROSITE" id="PS51192"/>
    </source>
</evidence>
<keyword evidence="6" id="KW-0347">Helicase</keyword>
<dbReference type="PANTHER" id="PTHR45629:SF7">
    <property type="entry name" value="DNA EXCISION REPAIR PROTEIN ERCC-6-RELATED"/>
    <property type="match status" value="1"/>
</dbReference>
<comment type="caution">
    <text evidence="19">The sequence shown here is derived from an EMBL/GenBank/DDBJ whole genome shotgun (WGS) entry which is preliminary data.</text>
</comment>
<dbReference type="PROSITE" id="PS51192">
    <property type="entry name" value="HELICASE_ATP_BIND_1"/>
    <property type="match status" value="1"/>
</dbReference>
<sequence length="1449" mass="163370">MIKMIPILQWIKVLTNSLGEEVVESGLLFEMKMEIWLLLQVGALCIGIAHMLNSKPCDNAHIVQLIQNCQEQKSWSDRPQFGDQLNWLKLFHIVTFQHVHRRLNSAAHFCAQRTIDCNFFWSFSDFGTQTIQEFLDILRNDLRRCKIAPVASSAPSSLFDFAPSTTYKDWSSLAVKVTLSLSLASRLSPPCFVRLKSGATVQVEAPDRRILSQPRFLLPLTASFLHALTDMSSKIFILPNSLDIANDDNDDDVQNISDVTSTQYLLMEEEDEDKLLLNSLGVTSVAPETIERKLFIQVGNVDRSESAESSEKHDLDREHEVADPSSSSCVKLYNKLLAVEVEISAVASSITDEKSETVDDKKVRGAVKKNVVPVLLTLDGSSLQQALAKDRLSSLQRTKARLQNEISHFEGQASASRIEHEELLERLVKEKPKHNLKHKTAEQSNKHSKRNSKTVAYDEDTDFDAVLDAASTGFVETEREELIRKGKLTPFHKIKGFERRVELLGPSNQSEVIEGASNDNFASSSIGKVAQSMEDIARSRPSTKLLGLESLPMLDPPARPFRRLRKPQKVSPSKEDHEKKKHKLGKLKRPLPDKKWRKYDLQKEELPDGSDGDAAISDYDIENQDEAADDEEQSCVVLEGGLKIPNSVYKKLFDYQKVGVQWLWELHCQRAGGIIGDEMGLGKTIQVISFLGALHFSKMYKPSIIVCPVTLLRQWRREANKWYPHFDVEILHDSAHVQPLARSNDSDCDSEASLDIDYDNPCPKKSKKSWDHVIDLIARSEAGLLLTTYEQLRIHGEKLLGIEWGYAVLDEGHRIRNPNAEVTLVCKQIQTVHRIIMTGAPVQNKLSELWSLFDFVFPGKLGVLPVFESEFAVPITVGGYANATPLQVSTAYRCAVVLRDLIMPYLLRRMKADVNAQLPKKTEHVLFCSLTQEQRSVYRAFLASSEVEKIFDGSMNSLYGIDVMRKICNHPDLLEREHSHQHADYGNPERSGKMKVVAQVLKLWKEQGHRVLLFTQTLQVLDIIESFLTKSEYSYRRMDGLTPIKQRMALMDEFNNSSETFIFILTTKVGGLGTNLTGANRVIIYDPDWNPSTDIQARERAWRIGQKRDVTVYRLITRGTIEEKIYHRQIYKHFLTSKILKNPQQRRFFKAKDMKDLFTLQDDGNDNATETLNIFGQLSGELKLEISNNQDEKPSPIKESSPGPEQQHNADQSNGSADEQNILKCLFDAQGIHSALNHDIIMNADDDGKARMEEQASRVAQRAAEALRESRMLRSRESFATPTWTGKSGAAGAHSSVHRKFGSAVNSQLIGSSRQTEGSSSSNFTAGASTGKTLTSAELLARLRGRQERAISDALEQDLGLASTSSRQNAQTSRMPSRLTIVQPEVMIRQLCTFIQQKGGQVNSSNITQHFKDRIQSKDLPLFKSLLREIANLERDANGARWVLKPDYQ</sequence>
<gene>
    <name evidence="19" type="ORF">IEQ34_020073</name>
</gene>
<dbReference type="Pfam" id="PF25875">
    <property type="entry name" value="WHD_Rad26_CSB"/>
    <property type="match status" value="1"/>
</dbReference>
<dbReference type="InterPro" id="IPR050496">
    <property type="entry name" value="SNF2_RAD54_helicase_repair"/>
</dbReference>
<dbReference type="GO" id="GO:0005524">
    <property type="term" value="F:ATP binding"/>
    <property type="evidence" value="ECO:0007669"/>
    <property type="project" value="UniProtKB-KW"/>
</dbReference>
<keyword evidence="12" id="KW-0539">Nucleus</keyword>
<evidence type="ECO:0000256" key="13">
    <source>
        <dbReference type="ARBA" id="ARBA00058253"/>
    </source>
</evidence>
<evidence type="ECO:0000256" key="1">
    <source>
        <dbReference type="ARBA" id="ARBA00004123"/>
    </source>
</evidence>
<dbReference type="InterPro" id="IPR027417">
    <property type="entry name" value="P-loop_NTPase"/>
</dbReference>
<evidence type="ECO:0000256" key="2">
    <source>
        <dbReference type="ARBA" id="ARBA00007025"/>
    </source>
</evidence>
<evidence type="ECO:0000256" key="7">
    <source>
        <dbReference type="ARBA" id="ARBA00022840"/>
    </source>
</evidence>
<dbReference type="Pfam" id="PF00176">
    <property type="entry name" value="SNF2-rel_dom"/>
    <property type="match status" value="1"/>
</dbReference>
<dbReference type="InterPro" id="IPR000330">
    <property type="entry name" value="SNF2_N"/>
</dbReference>
<comment type="subcellular location">
    <subcellularLocation>
        <location evidence="1">Nucleus</location>
    </subcellularLocation>
</comment>
<feature type="region of interest" description="Disordered" evidence="16">
    <location>
        <begin position="1310"/>
        <end position="1329"/>
    </location>
</feature>
<evidence type="ECO:0000256" key="9">
    <source>
        <dbReference type="ARBA" id="ARBA00023125"/>
    </source>
</evidence>
<dbReference type="SUPFAM" id="SSF52540">
    <property type="entry name" value="P-loop containing nucleoside triphosphate hydrolases"/>
    <property type="match status" value="2"/>
</dbReference>
<name>A0AAV7FZJ1_DENCH</name>
<evidence type="ECO:0000259" key="18">
    <source>
        <dbReference type="PROSITE" id="PS51194"/>
    </source>
</evidence>
<dbReference type="Proteomes" id="UP000775213">
    <property type="component" value="Unassembled WGS sequence"/>
</dbReference>
<dbReference type="InterPro" id="IPR058951">
    <property type="entry name" value="WHD_Rad26_CSB-like"/>
</dbReference>
<dbReference type="GO" id="GO:0016787">
    <property type="term" value="F:hydrolase activity"/>
    <property type="evidence" value="ECO:0007669"/>
    <property type="project" value="UniProtKB-KW"/>
</dbReference>
<evidence type="ECO:0000256" key="10">
    <source>
        <dbReference type="ARBA" id="ARBA00023163"/>
    </source>
</evidence>
<keyword evidence="8" id="KW-0805">Transcription regulation</keyword>
<dbReference type="GO" id="GO:0004386">
    <property type="term" value="F:helicase activity"/>
    <property type="evidence" value="ECO:0007669"/>
    <property type="project" value="UniProtKB-KW"/>
</dbReference>
<accession>A0AAV7FZJ1</accession>
<evidence type="ECO:0000256" key="4">
    <source>
        <dbReference type="ARBA" id="ARBA00022763"/>
    </source>
</evidence>
<feature type="domain" description="Helicase C-terminal" evidence="18">
    <location>
        <begin position="996"/>
        <end position="1155"/>
    </location>
</feature>
<organism evidence="19 20">
    <name type="scientific">Dendrobium chrysotoxum</name>
    <name type="common">Orchid</name>
    <dbReference type="NCBI Taxonomy" id="161865"/>
    <lineage>
        <taxon>Eukaryota</taxon>
        <taxon>Viridiplantae</taxon>
        <taxon>Streptophyta</taxon>
        <taxon>Embryophyta</taxon>
        <taxon>Tracheophyta</taxon>
        <taxon>Spermatophyta</taxon>
        <taxon>Magnoliopsida</taxon>
        <taxon>Liliopsida</taxon>
        <taxon>Asparagales</taxon>
        <taxon>Orchidaceae</taxon>
        <taxon>Epidendroideae</taxon>
        <taxon>Malaxideae</taxon>
        <taxon>Dendrobiinae</taxon>
        <taxon>Dendrobium</taxon>
    </lineage>
</organism>
<evidence type="ECO:0000313" key="20">
    <source>
        <dbReference type="Proteomes" id="UP000775213"/>
    </source>
</evidence>
<dbReference type="EMBL" id="JAGFBR010000018">
    <property type="protein sequence ID" value="KAH0449381.1"/>
    <property type="molecule type" value="Genomic_DNA"/>
</dbReference>
<dbReference type="CDD" id="cd18793">
    <property type="entry name" value="SF2_C_SNF"/>
    <property type="match status" value="1"/>
</dbReference>
<evidence type="ECO:0008006" key="21">
    <source>
        <dbReference type="Google" id="ProtNLM"/>
    </source>
</evidence>
<keyword evidence="7" id="KW-0067">ATP-binding</keyword>
<dbReference type="GO" id="GO:0006283">
    <property type="term" value="P:transcription-coupled nucleotide-excision repair"/>
    <property type="evidence" value="ECO:0007669"/>
    <property type="project" value="TreeGrafter"/>
</dbReference>
<dbReference type="FunFam" id="3.40.50.10810:FF:000034">
    <property type="entry name" value="Protein CHROMATIN REMODELING 8"/>
    <property type="match status" value="1"/>
</dbReference>
<dbReference type="PANTHER" id="PTHR45629">
    <property type="entry name" value="SNF2/RAD54 FAMILY MEMBER"/>
    <property type="match status" value="1"/>
</dbReference>
<dbReference type="GO" id="GO:0008094">
    <property type="term" value="F:ATP-dependent activity, acting on DNA"/>
    <property type="evidence" value="ECO:0007669"/>
    <property type="project" value="TreeGrafter"/>
</dbReference>
<dbReference type="Gene3D" id="3.40.50.10810">
    <property type="entry name" value="Tandem AAA-ATPase domain"/>
    <property type="match status" value="1"/>
</dbReference>
<feature type="compositionally biased region" description="Low complexity" evidence="16">
    <location>
        <begin position="1312"/>
        <end position="1322"/>
    </location>
</feature>
<dbReference type="SMART" id="SM00487">
    <property type="entry name" value="DEXDc"/>
    <property type="match status" value="1"/>
</dbReference>
<evidence type="ECO:0000313" key="19">
    <source>
        <dbReference type="EMBL" id="KAH0449381.1"/>
    </source>
</evidence>
<keyword evidence="11" id="KW-0234">DNA repair</keyword>
<feature type="compositionally biased region" description="Polar residues" evidence="16">
    <location>
        <begin position="1203"/>
        <end position="1216"/>
    </location>
</feature>
<feature type="domain" description="Helicase ATP-binding" evidence="17">
    <location>
        <begin position="664"/>
        <end position="859"/>
    </location>
</feature>
<dbReference type="CDD" id="cd22254">
    <property type="entry name" value="CSB_WHD"/>
    <property type="match status" value="1"/>
</dbReference>
<dbReference type="GO" id="GO:0005634">
    <property type="term" value="C:nucleus"/>
    <property type="evidence" value="ECO:0007669"/>
    <property type="project" value="UniProtKB-SubCell"/>
</dbReference>
<dbReference type="CDD" id="cd18000">
    <property type="entry name" value="DEXHc_ERCC6"/>
    <property type="match status" value="1"/>
</dbReference>
<comment type="function">
    <text evidence="13">Essential factor involved in transcription-coupled nucleotide excision repair (TCR) which allows RNA polymerase II-blocking lesions to be rapidly removed from the transcribed strand of active genes. Upon DNA-binding, it locally modifies DNA conformation by wrapping the DNA around itself, thereby modifying the interface between stalled RNA polymerase II and DNA. It is required for transcription-coupled repair complex formation.</text>
</comment>
<feature type="region of interest" description="Disordered" evidence="16">
    <location>
        <begin position="430"/>
        <end position="455"/>
    </location>
</feature>
<reference evidence="19 20" key="1">
    <citation type="journal article" date="2021" name="Hortic Res">
        <title>Chromosome-scale assembly of the Dendrobium chrysotoxum genome enhances the understanding of orchid evolution.</title>
        <authorList>
            <person name="Zhang Y."/>
            <person name="Zhang G.Q."/>
            <person name="Zhang D."/>
            <person name="Liu X.D."/>
            <person name="Xu X.Y."/>
            <person name="Sun W.H."/>
            <person name="Yu X."/>
            <person name="Zhu X."/>
            <person name="Wang Z.W."/>
            <person name="Zhao X."/>
            <person name="Zhong W.Y."/>
            <person name="Chen H."/>
            <person name="Yin W.L."/>
            <person name="Huang T."/>
            <person name="Niu S.C."/>
            <person name="Liu Z.J."/>
        </authorList>
    </citation>
    <scope>NUCLEOTIDE SEQUENCE [LARGE SCALE GENOMIC DNA]</scope>
    <source>
        <strain evidence="19">Lindl</strain>
    </source>
</reference>
<keyword evidence="4" id="KW-0227">DNA damage</keyword>
<keyword evidence="3" id="KW-0547">Nucleotide-binding</keyword>
<evidence type="ECO:0000256" key="3">
    <source>
        <dbReference type="ARBA" id="ARBA00022741"/>
    </source>
</evidence>
<feature type="compositionally biased region" description="Basic and acidic residues" evidence="16">
    <location>
        <begin position="1267"/>
        <end position="1277"/>
    </location>
</feature>
<feature type="region of interest" description="Disordered" evidence="16">
    <location>
        <begin position="547"/>
        <end position="587"/>
    </location>
</feature>
<evidence type="ECO:0000256" key="5">
    <source>
        <dbReference type="ARBA" id="ARBA00022801"/>
    </source>
</evidence>
<proteinExistence type="inferred from homology"/>
<protein>
    <recommendedName>
        <fullName evidence="21">Protein CHROMATIN REMODELING 8</fullName>
    </recommendedName>
</protein>
<keyword evidence="10" id="KW-0804">Transcription</keyword>
<keyword evidence="9" id="KW-0238">DNA-binding</keyword>
<dbReference type="Gene3D" id="3.40.50.300">
    <property type="entry name" value="P-loop containing nucleotide triphosphate hydrolases"/>
    <property type="match status" value="1"/>
</dbReference>
<dbReference type="PROSITE" id="PS51194">
    <property type="entry name" value="HELICASE_CTER"/>
    <property type="match status" value="1"/>
</dbReference>
<evidence type="ECO:0000256" key="14">
    <source>
        <dbReference type="ARBA" id="ARBA00062988"/>
    </source>
</evidence>
<evidence type="ECO:0000256" key="6">
    <source>
        <dbReference type="ARBA" id="ARBA00022806"/>
    </source>
</evidence>